<dbReference type="InterPro" id="IPR034646">
    <property type="entry name" value="ADCK3_dom"/>
</dbReference>
<dbReference type="CDD" id="cd13970">
    <property type="entry name" value="ABC1_ADCK3"/>
    <property type="match status" value="1"/>
</dbReference>
<dbReference type="EC" id="2.7.-.-" evidence="6"/>
<keyword evidence="3" id="KW-0547">Nucleotide-binding</keyword>
<evidence type="ECO:0000259" key="5">
    <source>
        <dbReference type="Pfam" id="PF03109"/>
    </source>
</evidence>
<evidence type="ECO:0000256" key="1">
    <source>
        <dbReference type="ARBA" id="ARBA00009670"/>
    </source>
</evidence>
<organism evidence="6 7">
    <name type="scientific">Saccharophagus degradans</name>
    <dbReference type="NCBI Taxonomy" id="86304"/>
    <lineage>
        <taxon>Bacteria</taxon>
        <taxon>Pseudomonadati</taxon>
        <taxon>Pseudomonadota</taxon>
        <taxon>Gammaproteobacteria</taxon>
        <taxon>Cellvibrionales</taxon>
        <taxon>Cellvibrionaceae</taxon>
        <taxon>Saccharophagus</taxon>
    </lineage>
</organism>
<sequence length="480" mass="54102">MSTHTVDDEVDSLEPDNDQKILSTKLSRALKTTGMAAKSGIRHLNYLKNKTLTSSANVEKKAQLKLDHEAEIGRILFSGLSQMRGTALKASQLLSLEADLLPEGIRKELAKSCYQVPPINRALIRKMFIQELGKEPSKVFNKFEPQAWAAASLGQVHKASITLPETGEQQTVAVKIQYPGIGESIDSDLKMLSFVLNGLSKTTSHVPNKHVLETTLDEIERCLKDEINYEQEAENTRWFAHNLNVAGVRIPKVYNAFSTQRVICTEFLEGLHVEEWLSTNPTQAQRNRAGQIIFNIFTHGAFELNALHADPHMGNYLFLANGDIGLIDFGCVKKLDKAFTENMGHLVSAILNKNQPQVFESYKQLRILSQDMEYDRYINHVYPILGPLQDWMSTPYAPTGKNINGDALSGPTESNYYDFSQLPPPPTDMNRANHKTAMESLYSLTRDQLYFDRSYFGVYQLLRKMKAVVDTSNKWIKASK</sequence>
<keyword evidence="6" id="KW-0418">Kinase</keyword>
<dbReference type="AlphaFoldDB" id="A0AAW7XAZ9"/>
<name>A0AAW7XAZ9_9GAMM</name>
<dbReference type="GO" id="GO:0006744">
    <property type="term" value="P:ubiquinone biosynthetic process"/>
    <property type="evidence" value="ECO:0007669"/>
    <property type="project" value="TreeGrafter"/>
</dbReference>
<gene>
    <name evidence="6" type="ORF">Q4521_19625</name>
</gene>
<comment type="similarity">
    <text evidence="1">Belongs to the protein kinase superfamily. ADCK protein kinase family.</text>
</comment>
<proteinExistence type="inferred from homology"/>
<dbReference type="RefSeq" id="WP_216064803.1">
    <property type="nucleotide sequence ID" value="NZ_JAHKPP010000035.1"/>
</dbReference>
<dbReference type="GO" id="GO:0005524">
    <property type="term" value="F:ATP binding"/>
    <property type="evidence" value="ECO:0007669"/>
    <property type="project" value="UniProtKB-KW"/>
</dbReference>
<keyword evidence="4" id="KW-0067">ATP-binding</keyword>
<feature type="domain" description="ABC1 atypical kinase-like" evidence="5">
    <location>
        <begin position="115"/>
        <end position="360"/>
    </location>
</feature>
<dbReference type="EMBL" id="JAUOPB010000017">
    <property type="protein sequence ID" value="MDO6424709.1"/>
    <property type="molecule type" value="Genomic_DNA"/>
</dbReference>
<evidence type="ECO:0000256" key="4">
    <source>
        <dbReference type="ARBA" id="ARBA00022840"/>
    </source>
</evidence>
<accession>A0AAW7XAZ9</accession>
<evidence type="ECO:0000256" key="2">
    <source>
        <dbReference type="ARBA" id="ARBA00022679"/>
    </source>
</evidence>
<reference evidence="6" key="1">
    <citation type="submission" date="2023-07" db="EMBL/GenBank/DDBJ databases">
        <title>Genome content predicts the carbon catabolic preferences of heterotrophic bacteria.</title>
        <authorList>
            <person name="Gralka M."/>
        </authorList>
    </citation>
    <scope>NUCLEOTIDE SEQUENCE</scope>
    <source>
        <strain evidence="6">I3M17_2</strain>
    </source>
</reference>
<dbReference type="Pfam" id="PF03109">
    <property type="entry name" value="ABC1"/>
    <property type="match status" value="1"/>
</dbReference>
<dbReference type="PANTHER" id="PTHR43851">
    <property type="match status" value="1"/>
</dbReference>
<dbReference type="InterPro" id="IPR004147">
    <property type="entry name" value="ABC1_dom"/>
</dbReference>
<dbReference type="PANTHER" id="PTHR43851:SF3">
    <property type="entry name" value="COENZYME Q8"/>
    <property type="match status" value="1"/>
</dbReference>
<protein>
    <submittedName>
        <fullName evidence="6">AarF/ABC1/UbiB kinase family protein</fullName>
        <ecNumber evidence="6">2.7.-.-</ecNumber>
    </submittedName>
</protein>
<dbReference type="GO" id="GO:0016301">
    <property type="term" value="F:kinase activity"/>
    <property type="evidence" value="ECO:0007669"/>
    <property type="project" value="UniProtKB-KW"/>
</dbReference>
<evidence type="ECO:0000313" key="7">
    <source>
        <dbReference type="Proteomes" id="UP001169760"/>
    </source>
</evidence>
<dbReference type="Proteomes" id="UP001169760">
    <property type="component" value="Unassembled WGS sequence"/>
</dbReference>
<dbReference type="InterPro" id="IPR051409">
    <property type="entry name" value="Atypical_kinase_ADCK"/>
</dbReference>
<evidence type="ECO:0000313" key="6">
    <source>
        <dbReference type="EMBL" id="MDO6424709.1"/>
    </source>
</evidence>
<comment type="caution">
    <text evidence="6">The sequence shown here is derived from an EMBL/GenBank/DDBJ whole genome shotgun (WGS) entry which is preliminary data.</text>
</comment>
<evidence type="ECO:0000256" key="3">
    <source>
        <dbReference type="ARBA" id="ARBA00022741"/>
    </source>
</evidence>
<keyword evidence="2 6" id="KW-0808">Transferase</keyword>